<feature type="region of interest" description="Disordered" evidence="1">
    <location>
        <begin position="266"/>
        <end position="285"/>
    </location>
</feature>
<dbReference type="PANTHER" id="PTHR28057">
    <property type="entry name" value="PROTEIN IFH1-RELATED"/>
    <property type="match status" value="1"/>
</dbReference>
<dbReference type="EMBL" id="LGST01000003">
    <property type="protein sequence ID" value="KNE02572.1"/>
    <property type="molecule type" value="Genomic_DNA"/>
</dbReference>
<protein>
    <recommendedName>
        <fullName evidence="4">Protein IFH1</fullName>
    </recommendedName>
</protein>
<evidence type="ECO:0000256" key="1">
    <source>
        <dbReference type="SAM" id="MobiDB-lite"/>
    </source>
</evidence>
<dbReference type="VEuPathDB" id="FungiDB:QG37_00383"/>
<feature type="compositionally biased region" description="Basic and acidic residues" evidence="1">
    <location>
        <begin position="465"/>
        <end position="479"/>
    </location>
</feature>
<dbReference type="VEuPathDB" id="FungiDB:CJJ09_003212"/>
<dbReference type="GO" id="GO:0003712">
    <property type="term" value="F:transcription coregulator activity"/>
    <property type="evidence" value="ECO:0007669"/>
    <property type="project" value="InterPro"/>
</dbReference>
<dbReference type="PANTHER" id="PTHR28057:SF1">
    <property type="entry name" value="PROTEIN IFH1-RELATED"/>
    <property type="match status" value="1"/>
</dbReference>
<feature type="compositionally biased region" description="Basic and acidic residues" evidence="1">
    <location>
        <begin position="124"/>
        <end position="134"/>
    </location>
</feature>
<feature type="compositionally biased region" description="Polar residues" evidence="1">
    <location>
        <begin position="391"/>
        <end position="406"/>
    </location>
</feature>
<feature type="region of interest" description="Disordered" evidence="1">
    <location>
        <begin position="722"/>
        <end position="786"/>
    </location>
</feature>
<feature type="compositionally biased region" description="Basic and acidic residues" evidence="1">
    <location>
        <begin position="539"/>
        <end position="567"/>
    </location>
</feature>
<dbReference type="Pfam" id="PF10380">
    <property type="entry name" value="CRF1"/>
    <property type="match status" value="1"/>
</dbReference>
<proteinExistence type="predicted"/>
<dbReference type="VEuPathDB" id="FungiDB:CJJ07_002233"/>
<dbReference type="AlphaFoldDB" id="A0A0L0P891"/>
<feature type="compositionally biased region" description="Polar residues" evidence="1">
    <location>
        <begin position="574"/>
        <end position="589"/>
    </location>
</feature>
<dbReference type="InterPro" id="IPR018837">
    <property type="entry name" value="TF_CRF1/IFH1"/>
</dbReference>
<feature type="compositionally biased region" description="Polar residues" evidence="1">
    <location>
        <begin position="746"/>
        <end position="757"/>
    </location>
</feature>
<dbReference type="Proteomes" id="UP000037122">
    <property type="component" value="Unassembled WGS sequence"/>
</dbReference>
<feature type="compositionally biased region" description="Basic residues" evidence="1">
    <location>
        <begin position="104"/>
        <end position="115"/>
    </location>
</feature>
<evidence type="ECO:0008006" key="4">
    <source>
        <dbReference type="Google" id="ProtNLM"/>
    </source>
</evidence>
<feature type="region of interest" description="Disordered" evidence="1">
    <location>
        <begin position="335"/>
        <end position="593"/>
    </location>
</feature>
<dbReference type="VEuPathDB" id="FungiDB:CJI96_0002800"/>
<reference evidence="3" key="1">
    <citation type="journal article" date="2015" name="BMC Genomics">
        <title>Draft genome of a commonly misdiagnosed multidrug resistant pathogen Candida auris.</title>
        <authorList>
            <person name="Chatterjee S."/>
            <person name="Alampalli S.V."/>
            <person name="Nageshan R.K."/>
            <person name="Chettiar S.T."/>
            <person name="Joshi S."/>
            <person name="Tatu U.S."/>
        </authorList>
    </citation>
    <scope>NUCLEOTIDE SEQUENCE [LARGE SCALE GENOMIC DNA]</scope>
    <source>
        <strain evidence="3">6684</strain>
    </source>
</reference>
<organism evidence="2 3">
    <name type="scientific">Candidozyma auris</name>
    <name type="common">Yeast</name>
    <name type="synonym">Candida auris</name>
    <dbReference type="NCBI Taxonomy" id="498019"/>
    <lineage>
        <taxon>Eukaryota</taxon>
        <taxon>Fungi</taxon>
        <taxon>Dikarya</taxon>
        <taxon>Ascomycota</taxon>
        <taxon>Saccharomycotina</taxon>
        <taxon>Pichiomycetes</taxon>
        <taxon>Metschnikowiaceae</taxon>
        <taxon>Candidozyma</taxon>
    </lineage>
</organism>
<comment type="caution">
    <text evidence="2">The sequence shown here is derived from an EMBL/GenBank/DDBJ whole genome shotgun (WGS) entry which is preliminary data.</text>
</comment>
<feature type="compositionally biased region" description="Acidic residues" evidence="1">
    <location>
        <begin position="359"/>
        <end position="372"/>
    </location>
</feature>
<accession>A0A0L0P891</accession>
<evidence type="ECO:0000313" key="2">
    <source>
        <dbReference type="EMBL" id="KNE02572.1"/>
    </source>
</evidence>
<dbReference type="VEuPathDB" id="FungiDB:B9J08_002127"/>
<dbReference type="VEuPathDB" id="FungiDB:CJI97_002318"/>
<sequence>MPKSTKKTTGYAQKLNPKIYKSPHYGGKNLKNFPYKRDRRFSIVSSSSSEYSEEKKQSDSDSESSLTALSEKDEQSALRKGSVFFRGEKLPRARAKAVGTKSSKTAKKRAPKKGPKASYAQVFDSDRDEEHSSDESVDPVGLTGIYSMMDANGSAVGDSESDSDDSSDSQEDASSDDSSDDSEVDFVRLQAERRANAKSKKSLKAVKALQKQNTEPETKKRRKSSYRRQSELPLPDNINFKFEFDENNDSVIEDDSEEDMALNVVKAPKPEEEDVGEEITDNREDAKPSYNLNFQYDEPILDVPKINEEELQSDDDYEFDDNDLLATLQADNDIEDFMTNTHNDSETPRSRQRLVSSINEDETLDPFLEEEEKYLVNEFEMNGFDDENEFPAQSTGTDSSSGLKNQSQEEKGTNGDDDEESPFIEGYLEDDDDDDDVDEFMDLMDFSAPFFEDDSKESESSPLDLKSDGLEGSIKEKPNQVKSSKGTSNKKRRKPKGPLDSEEEDDSYLWNYFLSSDGDSDNETNTEPVDVEEQLILEEIFRQEKEAREGQTEREFSLEPLSEHEYDSGESTDVDTSLPPTLKRNQTGSKMAKEVLSSKTADYRPPVLGTWVAIESKPFSIIDGLSTRTLKSNQNAQKNPRTKGWMSIGLGNKTDHEDDAIELEELLNISELDNDDENDIRIWRDFNNRKKKVPLGAFRNKSHLHEPVHAVHEPMVNFSLTRMNNDFNPGRRNSSQRRKDRRNSSANEIQSNYNSMERTQHLQDSGVPKLKRRRASKADLGSEGYRSTKSGLFSANVLTDAEEVMGEDRDFIALIKGL</sequence>
<feature type="region of interest" description="Disordered" evidence="1">
    <location>
        <begin position="1"/>
        <end position="234"/>
    </location>
</feature>
<evidence type="ECO:0000313" key="3">
    <source>
        <dbReference type="Proteomes" id="UP000037122"/>
    </source>
</evidence>
<dbReference type="GO" id="GO:0060962">
    <property type="term" value="P:regulation of ribosomal protein gene transcription by RNA polymerase II"/>
    <property type="evidence" value="ECO:0007669"/>
    <property type="project" value="InterPro"/>
</dbReference>
<feature type="compositionally biased region" description="Acidic residues" evidence="1">
    <location>
        <begin position="159"/>
        <end position="184"/>
    </location>
</feature>
<feature type="compositionally biased region" description="Acidic residues" evidence="1">
    <location>
        <begin position="415"/>
        <end position="442"/>
    </location>
</feature>
<gene>
    <name evidence="2" type="ORF">QG37_00383</name>
</gene>
<feature type="compositionally biased region" description="Acidic residues" evidence="1">
    <location>
        <begin position="518"/>
        <end position="536"/>
    </location>
</feature>
<name>A0A0L0P891_CANAR</name>